<dbReference type="NCBIfam" id="TIGR01733">
    <property type="entry name" value="AA-adenyl-dom"/>
    <property type="match status" value="1"/>
</dbReference>
<keyword evidence="1" id="KW-0596">Phosphopantetheine</keyword>
<gene>
    <name evidence="4" type="ORF">ACFQ4O_04450</name>
</gene>
<dbReference type="RefSeq" id="WP_378774444.1">
    <property type="nucleotide sequence ID" value="NZ_JBHTMX010000019.1"/>
</dbReference>
<dbReference type="SUPFAM" id="SSF56801">
    <property type="entry name" value="Acetyl-CoA synthetase-like"/>
    <property type="match status" value="1"/>
</dbReference>
<dbReference type="InterPro" id="IPR029058">
    <property type="entry name" value="AB_hydrolase_fold"/>
</dbReference>
<dbReference type="InterPro" id="IPR025110">
    <property type="entry name" value="AMP-bd_C"/>
</dbReference>
<evidence type="ECO:0000256" key="2">
    <source>
        <dbReference type="ARBA" id="ARBA00022553"/>
    </source>
</evidence>
<dbReference type="InterPro" id="IPR036736">
    <property type="entry name" value="ACP-like_sf"/>
</dbReference>
<dbReference type="Pfam" id="PF00975">
    <property type="entry name" value="Thioesterase"/>
    <property type="match status" value="1"/>
</dbReference>
<dbReference type="InterPro" id="IPR020806">
    <property type="entry name" value="PKS_PP-bd"/>
</dbReference>
<dbReference type="SUPFAM" id="SSF47336">
    <property type="entry name" value="ACP-like"/>
    <property type="match status" value="1"/>
</dbReference>
<dbReference type="PROSITE" id="PS00455">
    <property type="entry name" value="AMP_BINDING"/>
    <property type="match status" value="1"/>
</dbReference>
<dbReference type="EMBL" id="JBHTMX010000019">
    <property type="protein sequence ID" value="MFD1331241.1"/>
    <property type="molecule type" value="Genomic_DNA"/>
</dbReference>
<evidence type="ECO:0000256" key="1">
    <source>
        <dbReference type="ARBA" id="ARBA00022450"/>
    </source>
</evidence>
<dbReference type="PANTHER" id="PTHR45527">
    <property type="entry name" value="NONRIBOSOMAL PEPTIDE SYNTHETASE"/>
    <property type="match status" value="1"/>
</dbReference>
<dbReference type="Proteomes" id="UP001597171">
    <property type="component" value="Unassembled WGS sequence"/>
</dbReference>
<dbReference type="Pfam" id="PF13193">
    <property type="entry name" value="AMP-binding_C"/>
    <property type="match status" value="1"/>
</dbReference>
<dbReference type="Gene3D" id="3.40.50.1820">
    <property type="entry name" value="alpha/beta hydrolase"/>
    <property type="match status" value="1"/>
</dbReference>
<evidence type="ECO:0000313" key="5">
    <source>
        <dbReference type="Proteomes" id="UP001597171"/>
    </source>
</evidence>
<dbReference type="InterPro" id="IPR009081">
    <property type="entry name" value="PP-bd_ACP"/>
</dbReference>
<dbReference type="InterPro" id="IPR042099">
    <property type="entry name" value="ANL_N_sf"/>
</dbReference>
<dbReference type="PANTHER" id="PTHR45527:SF14">
    <property type="entry name" value="PLIPASTATIN SYNTHASE SUBUNIT B"/>
    <property type="match status" value="1"/>
</dbReference>
<name>A0ABW3Z4P7_9HYPH</name>
<dbReference type="InterPro" id="IPR001031">
    <property type="entry name" value="Thioesterase"/>
</dbReference>
<sequence>PRPPARGLGGASRPIEVPAALADAVKALARQEGVTPFTLMLAAYHVLLGRLSGQERVAVGSRASGRLDPGFNDVVGYFVNPFVVGVELNMEAPFRAFLAHAHATVLDAMERQAFPFPLIVERLRPKRDPSVTALFQASFVLQKAQRSGGALDLLAGAKTGETAKLGPLTIEYYDIRQQEGQFDLDLELIDAGGVFWGWLKYDPALFDADTVDRFGAHYIRLLESVVADPATPIGRLDLLTEADRRFLADRNPAPEPLPAPPLVHRAFEARAAETPDAVALTFEDEEVTYGDLNARANRLAHHLIAKGVRPDDLVALCAERSIEMVVGILGVTKAGGAYVPLDPASPKDRLAFIIGDSAAKLVVTQDALAGLFEGTGAEVVRIDADGGEIATRPASNPEPALTGSSLAYVIYTSGTTGRPKGVLVEHGNVARLFQRTAHWYRFGPDDVWLLFHSFAFDVSVWELWGALAHGGSIVIAPFLVTRSPAETLKLIARHNVTVLNQSPSAFRLLAPEEGRRPLPEPLSLRLIIFAGEALDLQSLRPWFERYGDQRPTVVNMYGITETTVHSSYRVVRAPDLDRPRSAIGVPIPDLQLRLLDPRGLEVPIGVAGEIHVGGPGVTRGYHERGELTAARYLPDPFTDDSTARLYRSGDLARYLPDGDIEYLGRIDKQVKIRGFRIELGEIEATLADHPGVSGAVVAARDGGAGGQRLVAYIVPAGDEAPSASDLRAHVSARLPDYMVPSAFVAIAAVPLTGNGKLDHAALPEPSGEGAGAGVPPRDAVEQRLAAMWEKLLGARDVGVRDDFFERGGHSLLAVHLMAEIERAYGVELPISTLFQNPTIEQLAERLRSGEGELPWSPLVPIRVEGDEAPFFCVAGGGGNVLYYQRLAAKMPRSRPFYGLQLRGVDGRSEPLTSVEAIAEECVAAIRAVQPAGPYRLGGHCFGGLVAFEIAQQLMRQGETVERLAILDAPAPRDEAGRLNTIEADDDAVWLAKVGSVLAEDAGTDLGIREEDLRPLPEDERYAYVKAKLQAAGLMPSGDAVAQIRGFLRVFVANSRMRYAPENPRPVPLALFRAATYHPDYDYSAADDDGADVASSTLGWRAFAAGPVAVAATPGTHVTMLSEPQVGHLADRLAQFLD</sequence>
<dbReference type="Gene3D" id="3.30.559.10">
    <property type="entry name" value="Chloramphenicol acetyltransferase-like domain"/>
    <property type="match status" value="1"/>
</dbReference>
<protein>
    <submittedName>
        <fullName evidence="4">Amino acid adenylation domain-containing protein</fullName>
    </submittedName>
</protein>
<keyword evidence="2" id="KW-0597">Phosphoprotein</keyword>
<reference evidence="5" key="1">
    <citation type="journal article" date="2019" name="Int. J. Syst. Evol. Microbiol.">
        <title>The Global Catalogue of Microorganisms (GCM) 10K type strain sequencing project: providing services to taxonomists for standard genome sequencing and annotation.</title>
        <authorList>
            <consortium name="The Broad Institute Genomics Platform"/>
            <consortium name="The Broad Institute Genome Sequencing Center for Infectious Disease"/>
            <person name="Wu L."/>
            <person name="Ma J."/>
        </authorList>
    </citation>
    <scope>NUCLEOTIDE SEQUENCE [LARGE SCALE GENOMIC DNA]</scope>
    <source>
        <strain evidence="5">CCUG 61696</strain>
    </source>
</reference>
<dbReference type="InterPro" id="IPR023213">
    <property type="entry name" value="CAT-like_dom_sf"/>
</dbReference>
<accession>A0ABW3Z4P7</accession>
<proteinExistence type="predicted"/>
<evidence type="ECO:0000313" key="4">
    <source>
        <dbReference type="EMBL" id="MFD1331241.1"/>
    </source>
</evidence>
<dbReference type="SMART" id="SM00823">
    <property type="entry name" value="PKS_PP"/>
    <property type="match status" value="1"/>
</dbReference>
<dbReference type="Gene3D" id="3.30.559.30">
    <property type="entry name" value="Nonribosomal peptide synthetase, condensation domain"/>
    <property type="match status" value="1"/>
</dbReference>
<dbReference type="SUPFAM" id="SSF53474">
    <property type="entry name" value="alpha/beta-Hydrolases"/>
    <property type="match status" value="1"/>
</dbReference>
<organism evidence="4 5">
    <name type="scientific">Methylopila musalis</name>
    <dbReference type="NCBI Taxonomy" id="1134781"/>
    <lineage>
        <taxon>Bacteria</taxon>
        <taxon>Pseudomonadati</taxon>
        <taxon>Pseudomonadota</taxon>
        <taxon>Alphaproteobacteria</taxon>
        <taxon>Hyphomicrobiales</taxon>
        <taxon>Methylopilaceae</taxon>
        <taxon>Methylopila</taxon>
    </lineage>
</organism>
<dbReference type="InterPro" id="IPR001242">
    <property type="entry name" value="Condensation_dom"/>
</dbReference>
<feature type="domain" description="Carrier" evidence="3">
    <location>
        <begin position="775"/>
        <end position="850"/>
    </location>
</feature>
<dbReference type="InterPro" id="IPR000873">
    <property type="entry name" value="AMP-dep_synth/lig_dom"/>
</dbReference>
<dbReference type="Gene3D" id="3.30.300.30">
    <property type="match status" value="1"/>
</dbReference>
<dbReference type="SUPFAM" id="SSF52777">
    <property type="entry name" value="CoA-dependent acyltransferases"/>
    <property type="match status" value="1"/>
</dbReference>
<dbReference type="Pfam" id="PF00550">
    <property type="entry name" value="PP-binding"/>
    <property type="match status" value="1"/>
</dbReference>
<dbReference type="Pfam" id="PF00501">
    <property type="entry name" value="AMP-binding"/>
    <property type="match status" value="1"/>
</dbReference>
<dbReference type="InterPro" id="IPR045851">
    <property type="entry name" value="AMP-bd_C_sf"/>
</dbReference>
<dbReference type="CDD" id="cd17643">
    <property type="entry name" value="A_NRPS_Cytc1-like"/>
    <property type="match status" value="1"/>
</dbReference>
<evidence type="ECO:0000259" key="3">
    <source>
        <dbReference type="PROSITE" id="PS50075"/>
    </source>
</evidence>
<dbReference type="InterPro" id="IPR020845">
    <property type="entry name" value="AMP-binding_CS"/>
</dbReference>
<dbReference type="PROSITE" id="PS50075">
    <property type="entry name" value="CARRIER"/>
    <property type="match status" value="1"/>
</dbReference>
<dbReference type="SMART" id="SM00824">
    <property type="entry name" value="PKS_TE"/>
    <property type="match status" value="1"/>
</dbReference>
<dbReference type="Gene3D" id="3.40.50.12780">
    <property type="entry name" value="N-terminal domain of ligase-like"/>
    <property type="match status" value="1"/>
</dbReference>
<feature type="non-terminal residue" evidence="4">
    <location>
        <position position="1"/>
    </location>
</feature>
<keyword evidence="5" id="KW-1185">Reference proteome</keyword>
<dbReference type="Gene3D" id="1.10.1200.10">
    <property type="entry name" value="ACP-like"/>
    <property type="match status" value="1"/>
</dbReference>
<comment type="caution">
    <text evidence="4">The sequence shown here is derived from an EMBL/GenBank/DDBJ whole genome shotgun (WGS) entry which is preliminary data.</text>
</comment>
<dbReference type="InterPro" id="IPR010071">
    <property type="entry name" value="AA_adenyl_dom"/>
</dbReference>
<dbReference type="Pfam" id="PF00668">
    <property type="entry name" value="Condensation"/>
    <property type="match status" value="1"/>
</dbReference>
<dbReference type="InterPro" id="IPR020802">
    <property type="entry name" value="TesA-like"/>
</dbReference>